<dbReference type="PRINTS" id="PR00394">
    <property type="entry name" value="RHSPROTEIN"/>
</dbReference>
<dbReference type="PANTHER" id="PTHR32305">
    <property type="match status" value="1"/>
</dbReference>
<dbReference type="EMBL" id="LAQJ01000210">
    <property type="protein sequence ID" value="KKO19191.1"/>
    <property type="molecule type" value="Genomic_DNA"/>
</dbReference>
<dbReference type="PATRIC" id="fig|380242.3.peg.2620"/>
<proteinExistence type="predicted"/>
<keyword evidence="2" id="KW-1185">Reference proteome</keyword>
<dbReference type="Gene3D" id="2.180.10.10">
    <property type="entry name" value="RHS repeat-associated core"/>
    <property type="match status" value="1"/>
</dbReference>
<dbReference type="InterPro" id="IPR022385">
    <property type="entry name" value="Rhs_assc_core"/>
</dbReference>
<gene>
    <name evidence="1" type="primary">wapA</name>
    <name evidence="1" type="ORF">BROFUL_02100</name>
</gene>
<dbReference type="Proteomes" id="UP000034954">
    <property type="component" value="Unassembled WGS sequence"/>
</dbReference>
<name>A0A0M2UW48_9BACT</name>
<comment type="caution">
    <text evidence="1">The sequence shown here is derived from an EMBL/GenBank/DDBJ whole genome shotgun (WGS) entry which is preliminary data.</text>
</comment>
<dbReference type="PANTHER" id="PTHR32305:SF15">
    <property type="entry name" value="PROTEIN RHSA-RELATED"/>
    <property type="match status" value="1"/>
</dbReference>
<evidence type="ECO:0000313" key="1">
    <source>
        <dbReference type="EMBL" id="KKO19191.1"/>
    </source>
</evidence>
<dbReference type="NCBIfam" id="TIGR03696">
    <property type="entry name" value="Rhs_assc_core"/>
    <property type="match status" value="1"/>
</dbReference>
<dbReference type="AlphaFoldDB" id="A0A0M2UW48"/>
<accession>A0A0M2UW48</accession>
<protein>
    <submittedName>
        <fullName evidence="1">Wall-associated protein</fullName>
    </submittedName>
</protein>
<sequence>MQHRGSDPAHAGWTRAYDYLEGSLIEDGNGGALFKTSNRLTRTTLNPSGNTPQPETYLHDAHGNMVRMPHLGGGLAGPNMHWDYKDQLRQTDLGGGGTVFYVYDASGQRVRKVWEKAPGLIEERIYLSGFEIFRKHNGPIGANTATLERETLHVMDDRQHIALVETRTLDIPGNDPAPRQLIRYQFGNHLGSVSLELDDQAQIISYEEYAPYGSSTYQAVHSQTETAKRYRYTGKERDEESGFYYHVARYYAPWLGRWASTDPLGVLDGMNVYLYVHCSPIRINDPSGYAGEDFSDLQAVVDDLNKSELKVDLTDKRAHAKPSAKPMSKREAREYANKQAKNYRKTAGMNQGGTVQAGHTAAARHAAESGITKQDWDKQPMQELHSRKGKGLDVTVTDQTGQSRTTTRHRAQEGLIDDAVERSKAANGGKLTPQGQLDAAAEVKWRTENVPMDQRDVEALRKSGPALPEKGPPVDPHTGRVVSNEAKVLKSSEEVGEKVLKESSKGMKVAAKLGKAGRHLAAAIPIAGIVLGQASAAHAASQGDYMGTALDEAGFIPVAGDLLDAARGGIALGEALDEGLGISDVAAEHGERFEKAAKYVGLGEDASRIVGATGAALSSITVAPTIALKRTVVGWFQ</sequence>
<organism evidence="1 2">
    <name type="scientific">Candidatus Brocadia fulgida</name>
    <dbReference type="NCBI Taxonomy" id="380242"/>
    <lineage>
        <taxon>Bacteria</taxon>
        <taxon>Pseudomonadati</taxon>
        <taxon>Planctomycetota</taxon>
        <taxon>Candidatus Brocadiia</taxon>
        <taxon>Candidatus Brocadiales</taxon>
        <taxon>Candidatus Brocadiaceae</taxon>
        <taxon>Candidatus Brocadia</taxon>
    </lineage>
</organism>
<reference evidence="1 2" key="1">
    <citation type="journal article" date="2013" name="BMC Microbiol.">
        <title>Identification of the type II cytochrome c maturation pathway in anammox bacteria by comparative genomics.</title>
        <authorList>
            <person name="Ferousi C."/>
            <person name="Speth D.R."/>
            <person name="Reimann J."/>
            <person name="Op den Camp H.J."/>
            <person name="Allen J.W."/>
            <person name="Keltjens J.T."/>
            <person name="Jetten M.S."/>
        </authorList>
    </citation>
    <scope>NUCLEOTIDE SEQUENCE [LARGE SCALE GENOMIC DNA]</scope>
    <source>
        <strain evidence="1">RU1</strain>
    </source>
</reference>
<dbReference type="InterPro" id="IPR050708">
    <property type="entry name" value="T6SS_VgrG/RHS"/>
</dbReference>
<evidence type="ECO:0000313" key="2">
    <source>
        <dbReference type="Proteomes" id="UP000034954"/>
    </source>
</evidence>